<sequence length="292" mass="31385">MQRLLHSSAPLWASLDKAMLGKLRKKTGYTFSNCKKALEVCGNDIAKAEEWLHEQAKALGWAKANKLEGRATAQGLVGVASDSSCVAMVEVNCETDFVARNKTFRSLVERVAAACLNHGKTLPQDNLTKSFLSADQLKTVPCGKEGGPLADHVALAIGSVGENLSLRRCALLQAPPRSAVHLSGYTHPAENSLGVGPVLCGRYGALVAFKATLDSAPKTQILGRQLCQHIVGMCPERIGDPEKDSPNPDTDSESVLIFQEFLLDVNQTVGNVLEEHDASILDFVRFECGEAC</sequence>
<keyword evidence="5 6" id="KW-0496">Mitochondrion</keyword>
<dbReference type="Gene3D" id="1.10.8.10">
    <property type="entry name" value="DNA helicase RuvA subunit, C-terminal domain"/>
    <property type="match status" value="1"/>
</dbReference>
<dbReference type="HAMAP" id="MF_00050">
    <property type="entry name" value="EF_Ts"/>
    <property type="match status" value="1"/>
</dbReference>
<keyword evidence="2 6" id="KW-0251">Elongation factor</keyword>
<evidence type="ECO:0000313" key="9">
    <source>
        <dbReference type="Proteomes" id="UP000494165"/>
    </source>
</evidence>
<dbReference type="Proteomes" id="UP000494165">
    <property type="component" value="Unassembled WGS sequence"/>
</dbReference>
<dbReference type="OrthoDB" id="277235at2759"/>
<organism evidence="8 9">
    <name type="scientific">Cloeon dipterum</name>
    <dbReference type="NCBI Taxonomy" id="197152"/>
    <lineage>
        <taxon>Eukaryota</taxon>
        <taxon>Metazoa</taxon>
        <taxon>Ecdysozoa</taxon>
        <taxon>Arthropoda</taxon>
        <taxon>Hexapoda</taxon>
        <taxon>Insecta</taxon>
        <taxon>Pterygota</taxon>
        <taxon>Palaeoptera</taxon>
        <taxon>Ephemeroptera</taxon>
        <taxon>Pisciforma</taxon>
        <taxon>Baetidae</taxon>
        <taxon>Cloeon</taxon>
    </lineage>
</organism>
<dbReference type="CDD" id="cd14275">
    <property type="entry name" value="UBA_EF-Ts"/>
    <property type="match status" value="1"/>
</dbReference>
<evidence type="ECO:0000256" key="1">
    <source>
        <dbReference type="ARBA" id="ARBA00005532"/>
    </source>
</evidence>
<dbReference type="Gene3D" id="3.30.479.20">
    <property type="entry name" value="Elongation factor Ts, dimerisation domain"/>
    <property type="match status" value="2"/>
</dbReference>
<evidence type="ECO:0000256" key="3">
    <source>
        <dbReference type="ARBA" id="ARBA00022917"/>
    </source>
</evidence>
<dbReference type="InterPro" id="IPR009060">
    <property type="entry name" value="UBA-like_sf"/>
</dbReference>
<evidence type="ECO:0000256" key="6">
    <source>
        <dbReference type="HAMAP-Rule" id="MF_03135"/>
    </source>
</evidence>
<dbReference type="InterPro" id="IPR001816">
    <property type="entry name" value="Transl_elong_EFTs/EF1B"/>
</dbReference>
<dbReference type="SUPFAM" id="SSF54713">
    <property type="entry name" value="Elongation factor Ts (EF-Ts), dimerisation domain"/>
    <property type="match status" value="1"/>
</dbReference>
<reference evidence="8 9" key="1">
    <citation type="submission" date="2020-04" db="EMBL/GenBank/DDBJ databases">
        <authorList>
            <person name="Alioto T."/>
            <person name="Alioto T."/>
            <person name="Gomez Garrido J."/>
        </authorList>
    </citation>
    <scope>NUCLEOTIDE SEQUENCE [LARGE SCALE GENOMIC DNA]</scope>
</reference>
<dbReference type="PROSITE" id="PS01127">
    <property type="entry name" value="EF_TS_2"/>
    <property type="match status" value="1"/>
</dbReference>
<comment type="subcellular location">
    <subcellularLocation>
        <location evidence="6">Mitochondrion</location>
    </subcellularLocation>
</comment>
<feature type="domain" description="Translation elongation factor EFTs/EF1B dimerisation" evidence="7">
    <location>
        <begin position="87"/>
        <end position="238"/>
    </location>
</feature>
<dbReference type="PANTHER" id="PTHR11741:SF0">
    <property type="entry name" value="ELONGATION FACTOR TS, MITOCHONDRIAL"/>
    <property type="match status" value="1"/>
</dbReference>
<evidence type="ECO:0000313" key="8">
    <source>
        <dbReference type="EMBL" id="CAB3375335.1"/>
    </source>
</evidence>
<dbReference type="Pfam" id="PF00889">
    <property type="entry name" value="EF_TS"/>
    <property type="match status" value="1"/>
</dbReference>
<dbReference type="Pfam" id="PF25025">
    <property type="entry name" value="EF-Ts_N"/>
    <property type="match status" value="1"/>
</dbReference>
<keyword evidence="9" id="KW-1185">Reference proteome</keyword>
<evidence type="ECO:0000256" key="5">
    <source>
        <dbReference type="ARBA" id="ARBA00023128"/>
    </source>
</evidence>
<dbReference type="InterPro" id="IPR036402">
    <property type="entry name" value="EF-Ts_dimer_sf"/>
</dbReference>
<name>A0A8S1D1F0_9INSE</name>
<accession>A0A8S1D1F0</accession>
<dbReference type="GO" id="GO:0003746">
    <property type="term" value="F:translation elongation factor activity"/>
    <property type="evidence" value="ECO:0007669"/>
    <property type="project" value="UniProtKB-UniRule"/>
</dbReference>
<protein>
    <recommendedName>
        <fullName evidence="6">Elongation factor Ts, mitochondrial</fullName>
        <shortName evidence="6">EF-Ts</shortName>
        <shortName evidence="6">EF-TsMt</shortName>
    </recommendedName>
</protein>
<comment type="caution">
    <text evidence="8">The sequence shown here is derived from an EMBL/GenBank/DDBJ whole genome shotgun (WGS) entry which is preliminary data.</text>
</comment>
<dbReference type="InterPro" id="IPR014039">
    <property type="entry name" value="Transl_elong_EFTs/EF1B_dimer"/>
</dbReference>
<keyword evidence="4" id="KW-0809">Transit peptide</keyword>
<evidence type="ECO:0000259" key="7">
    <source>
        <dbReference type="Pfam" id="PF00889"/>
    </source>
</evidence>
<dbReference type="AlphaFoldDB" id="A0A8S1D1F0"/>
<dbReference type="InterPro" id="IPR018101">
    <property type="entry name" value="Transl_elong_Ts_CS"/>
</dbReference>
<evidence type="ECO:0000256" key="4">
    <source>
        <dbReference type="ARBA" id="ARBA00022946"/>
    </source>
</evidence>
<comment type="function">
    <text evidence="6">Associates with the EF-Tu.GDP complex and induces the exchange of GDP to GTP. It remains bound to the aminoacyl-tRNA.EF-Tu.GTP complex up to the GTP hydrolysis stage on the ribosome.</text>
</comment>
<dbReference type="GO" id="GO:0005739">
    <property type="term" value="C:mitochondrion"/>
    <property type="evidence" value="ECO:0007669"/>
    <property type="project" value="UniProtKB-SubCell"/>
</dbReference>
<dbReference type="PANTHER" id="PTHR11741">
    <property type="entry name" value="ELONGATION FACTOR TS"/>
    <property type="match status" value="1"/>
</dbReference>
<dbReference type="SUPFAM" id="SSF46934">
    <property type="entry name" value="UBA-like"/>
    <property type="match status" value="1"/>
</dbReference>
<comment type="similarity">
    <text evidence="1 6">Belongs to the EF-Ts family.</text>
</comment>
<evidence type="ECO:0000256" key="2">
    <source>
        <dbReference type="ARBA" id="ARBA00022768"/>
    </source>
</evidence>
<keyword evidence="3 6" id="KW-0648">Protein biosynthesis</keyword>
<dbReference type="GO" id="GO:0070125">
    <property type="term" value="P:mitochondrial translational elongation"/>
    <property type="evidence" value="ECO:0007669"/>
    <property type="project" value="TreeGrafter"/>
</dbReference>
<dbReference type="FunFam" id="1.10.8.10:FF:000031">
    <property type="entry name" value="Elongation factor Ts, mitochondrial"/>
    <property type="match status" value="1"/>
</dbReference>
<proteinExistence type="inferred from homology"/>
<dbReference type="EMBL" id="CADEPI010000110">
    <property type="protein sequence ID" value="CAB3375335.1"/>
    <property type="molecule type" value="Genomic_DNA"/>
</dbReference>
<gene>
    <name evidence="8" type="ORF">CLODIP_2_CD05750</name>
</gene>